<gene>
    <name evidence="1" type="ORF">BofuT4_P105120.1</name>
</gene>
<evidence type="ECO:0000313" key="1">
    <source>
        <dbReference type="EMBL" id="CCD34169.1"/>
    </source>
</evidence>
<protein>
    <submittedName>
        <fullName evidence="1">Uncharacterized protein</fullName>
    </submittedName>
</protein>
<reference evidence="2" key="1">
    <citation type="journal article" date="2011" name="PLoS Genet.">
        <title>Genomic analysis of the necrotrophic fungal pathogens Sclerotinia sclerotiorum and Botrytis cinerea.</title>
        <authorList>
            <person name="Amselem J."/>
            <person name="Cuomo C.A."/>
            <person name="van Kan J.A."/>
            <person name="Viaud M."/>
            <person name="Benito E.P."/>
            <person name="Couloux A."/>
            <person name="Coutinho P.M."/>
            <person name="de Vries R.P."/>
            <person name="Dyer P.S."/>
            <person name="Fillinger S."/>
            <person name="Fournier E."/>
            <person name="Gout L."/>
            <person name="Hahn M."/>
            <person name="Kohn L."/>
            <person name="Lapalu N."/>
            <person name="Plummer K.M."/>
            <person name="Pradier J.M."/>
            <person name="Quevillon E."/>
            <person name="Sharon A."/>
            <person name="Simon A."/>
            <person name="ten Have A."/>
            <person name="Tudzynski B."/>
            <person name="Tudzynski P."/>
            <person name="Wincker P."/>
            <person name="Andrew M."/>
            <person name="Anthouard V."/>
            <person name="Beever R.E."/>
            <person name="Beffa R."/>
            <person name="Benoit I."/>
            <person name="Bouzid O."/>
            <person name="Brault B."/>
            <person name="Chen Z."/>
            <person name="Choquer M."/>
            <person name="Collemare J."/>
            <person name="Cotton P."/>
            <person name="Danchin E.G."/>
            <person name="Da Silva C."/>
            <person name="Gautier A."/>
            <person name="Giraud C."/>
            <person name="Giraud T."/>
            <person name="Gonzalez C."/>
            <person name="Grossetete S."/>
            <person name="Guldener U."/>
            <person name="Henrissat B."/>
            <person name="Howlett B.J."/>
            <person name="Kodira C."/>
            <person name="Kretschmer M."/>
            <person name="Lappartient A."/>
            <person name="Leroch M."/>
            <person name="Levis C."/>
            <person name="Mauceli E."/>
            <person name="Neuveglise C."/>
            <person name="Oeser B."/>
            <person name="Pearson M."/>
            <person name="Poulain J."/>
            <person name="Poussereau N."/>
            <person name="Quesneville H."/>
            <person name="Rascle C."/>
            <person name="Schumacher J."/>
            <person name="Segurens B."/>
            <person name="Sexton A."/>
            <person name="Silva E."/>
            <person name="Sirven C."/>
            <person name="Soanes D.M."/>
            <person name="Talbot N.J."/>
            <person name="Templeton M."/>
            <person name="Yandava C."/>
            <person name="Yarden O."/>
            <person name="Zeng Q."/>
            <person name="Rollins J.A."/>
            <person name="Lebrun M.H."/>
            <person name="Dickman M."/>
        </authorList>
    </citation>
    <scope>NUCLEOTIDE SEQUENCE [LARGE SCALE GENOMIC DNA]</scope>
    <source>
        <strain evidence="2">T4</strain>
    </source>
</reference>
<dbReference type="EMBL" id="FQ790303">
    <property type="protein sequence ID" value="CCD34169.1"/>
    <property type="molecule type" value="Genomic_DNA"/>
</dbReference>
<accession>G2YAC8</accession>
<organism evidence="1 2">
    <name type="scientific">Botryotinia fuckeliana (strain T4)</name>
    <name type="common">Noble rot fungus</name>
    <name type="synonym">Botrytis cinerea</name>
    <dbReference type="NCBI Taxonomy" id="999810"/>
    <lineage>
        <taxon>Eukaryota</taxon>
        <taxon>Fungi</taxon>
        <taxon>Dikarya</taxon>
        <taxon>Ascomycota</taxon>
        <taxon>Pezizomycotina</taxon>
        <taxon>Leotiomycetes</taxon>
        <taxon>Helotiales</taxon>
        <taxon>Sclerotiniaceae</taxon>
        <taxon>Botrytis</taxon>
    </lineage>
</organism>
<dbReference type="InParanoid" id="G2YAC8"/>
<name>G2YAC8_BOTF4</name>
<proteinExistence type="predicted"/>
<dbReference type="Proteomes" id="UP000008177">
    <property type="component" value="Unplaced contigs"/>
</dbReference>
<evidence type="ECO:0000313" key="2">
    <source>
        <dbReference type="Proteomes" id="UP000008177"/>
    </source>
</evidence>
<dbReference type="HOGENOM" id="CLU_2542309_0_0_1"/>
<sequence>MNKETHDIVAAFILHGEYRRHCTVTIVHQAGCCSARRGEARRTGTCCLHILCYALLVPVPLHHVTKPRYVLMKGYGRAKEVAK</sequence>
<dbReference type="AlphaFoldDB" id="G2YAC8"/>